<dbReference type="Proteomes" id="UP000004688">
    <property type="component" value="Chromosome"/>
</dbReference>
<evidence type="ECO:0000313" key="4">
    <source>
        <dbReference type="EMBL" id="AGI74231.1"/>
    </source>
</evidence>
<dbReference type="STRING" id="391616.OA238_c43360"/>
<proteinExistence type="predicted"/>
<accession>M9RUM0</accession>
<sequence length="323" mass="34038">MSFDYASVGFYTYDCLGWPCNGVPPGGGTYFIDEVTIAVSGAAGASVIAGSKVGLSALAVGGVGTDLMGDWVLQRLQHFGVNTAQMARLADTSTSASIVTTRKDGSRPALHVKGATGVFTIDENDFNSVTDAKVLHLGGVGLMDAMDGEGTARLMKHAKSRGVITTVDVFAGSQADLPDVEAVLPYTDYFIPSIEEAEALSGMNDIKRMASFFLDKGAQCCIFTLGEHGAYYHHRDGTRIQVPAHSIDVKCTCGCGDVFNAGIATALVKGMQPKEAMRFASAMSALNATGLGSQAGIESFDQVINFMNSCRTREPEFLVGENN</sequence>
<reference evidence="4 5" key="1">
    <citation type="journal article" date="2013" name="PLoS ONE">
        <title>Poles Apart: Arctic and Antarctic Octadecabacter strains Share High Genome Plasticity and a New Type of Xanthorhodopsin.</title>
        <authorList>
            <person name="Vollmers J."/>
            <person name="Voget S."/>
            <person name="Dietrich S."/>
            <person name="Gollnow K."/>
            <person name="Smits M."/>
            <person name="Meyer K."/>
            <person name="Brinkhoff T."/>
            <person name="Simon M."/>
            <person name="Daniel R."/>
        </authorList>
    </citation>
    <scope>NUCLEOTIDE SEQUENCE [LARGE SCALE GENOMIC DNA]</scope>
    <source>
        <strain evidence="4 5">238</strain>
    </source>
</reference>
<organism evidence="4 5">
    <name type="scientific">Octadecabacter arcticus 238</name>
    <dbReference type="NCBI Taxonomy" id="391616"/>
    <lineage>
        <taxon>Bacteria</taxon>
        <taxon>Pseudomonadati</taxon>
        <taxon>Pseudomonadota</taxon>
        <taxon>Alphaproteobacteria</taxon>
        <taxon>Rhodobacterales</taxon>
        <taxon>Roseobacteraceae</taxon>
        <taxon>Octadecabacter</taxon>
    </lineage>
</organism>
<feature type="domain" description="Carbohydrate kinase PfkB" evidence="3">
    <location>
        <begin position="35"/>
        <end position="297"/>
    </location>
</feature>
<dbReference type="GO" id="GO:0005829">
    <property type="term" value="C:cytosol"/>
    <property type="evidence" value="ECO:0007669"/>
    <property type="project" value="TreeGrafter"/>
</dbReference>
<keyword evidence="5" id="KW-1185">Reference proteome</keyword>
<dbReference type="AlphaFoldDB" id="M9RUM0"/>
<dbReference type="InterPro" id="IPR029056">
    <property type="entry name" value="Ribokinase-like"/>
</dbReference>
<dbReference type="Gene3D" id="3.40.1190.20">
    <property type="match status" value="1"/>
</dbReference>
<dbReference type="PANTHER" id="PTHR10584">
    <property type="entry name" value="SUGAR KINASE"/>
    <property type="match status" value="1"/>
</dbReference>
<dbReference type="PANTHER" id="PTHR10584:SF166">
    <property type="entry name" value="RIBOKINASE"/>
    <property type="match status" value="1"/>
</dbReference>
<dbReference type="eggNOG" id="COG0524">
    <property type="taxonomic scope" value="Bacteria"/>
</dbReference>
<dbReference type="GO" id="GO:0016301">
    <property type="term" value="F:kinase activity"/>
    <property type="evidence" value="ECO:0007669"/>
    <property type="project" value="UniProtKB-KW"/>
</dbReference>
<gene>
    <name evidence="4" type="ORF">OA238_c43360</name>
</gene>
<dbReference type="OrthoDB" id="9813569at2"/>
<evidence type="ECO:0000313" key="5">
    <source>
        <dbReference type="Proteomes" id="UP000004688"/>
    </source>
</evidence>
<dbReference type="SUPFAM" id="SSF53613">
    <property type="entry name" value="Ribokinase-like"/>
    <property type="match status" value="1"/>
</dbReference>
<keyword evidence="2 4" id="KW-0418">Kinase</keyword>
<dbReference type="KEGG" id="oar:OA238_c43360"/>
<protein>
    <submittedName>
        <fullName evidence="4">PfkB-type carbohydrate kinase family protein</fullName>
    </submittedName>
</protein>
<dbReference type="EMBL" id="CP003742">
    <property type="protein sequence ID" value="AGI74231.1"/>
    <property type="molecule type" value="Genomic_DNA"/>
</dbReference>
<name>M9RUM0_9RHOB</name>
<dbReference type="InterPro" id="IPR011611">
    <property type="entry name" value="PfkB_dom"/>
</dbReference>
<dbReference type="HOGENOM" id="CLU_027634_6_0_5"/>
<dbReference type="Pfam" id="PF00294">
    <property type="entry name" value="PfkB"/>
    <property type="match status" value="1"/>
</dbReference>
<evidence type="ECO:0000256" key="1">
    <source>
        <dbReference type="ARBA" id="ARBA00022679"/>
    </source>
</evidence>
<evidence type="ECO:0000259" key="3">
    <source>
        <dbReference type="Pfam" id="PF00294"/>
    </source>
</evidence>
<keyword evidence="1" id="KW-0808">Transferase</keyword>
<evidence type="ECO:0000256" key="2">
    <source>
        <dbReference type="ARBA" id="ARBA00022777"/>
    </source>
</evidence>